<dbReference type="GO" id="GO:0005829">
    <property type="term" value="C:cytosol"/>
    <property type="evidence" value="ECO:0007669"/>
    <property type="project" value="TreeGrafter"/>
</dbReference>
<dbReference type="Proteomes" id="UP000003963">
    <property type="component" value="Unassembled WGS sequence"/>
</dbReference>
<evidence type="ECO:0000259" key="6">
    <source>
        <dbReference type="Pfam" id="PF00206"/>
    </source>
</evidence>
<dbReference type="InterPro" id="IPR009049">
    <property type="entry name" value="Argininosuccinate_lyase"/>
</dbReference>
<dbReference type="InterPro" id="IPR008948">
    <property type="entry name" value="L-Aspartase-like"/>
</dbReference>
<dbReference type="Pfam" id="PF00206">
    <property type="entry name" value="Lyase_1"/>
    <property type="match status" value="1"/>
</dbReference>
<feature type="domain" description="Argininosuccinate lyase C-terminal" evidence="7">
    <location>
        <begin position="372"/>
        <end position="441"/>
    </location>
</feature>
<dbReference type="GO" id="GO:0042450">
    <property type="term" value="P:L-arginine biosynthetic process via ornithine"/>
    <property type="evidence" value="ECO:0007669"/>
    <property type="project" value="InterPro"/>
</dbReference>
<name>D9WUI7_9ACTN</name>
<keyword evidence="5 8" id="KW-0456">Lyase</keyword>
<dbReference type="HOGENOM" id="CLU_027272_3_2_11"/>
<dbReference type="Gene3D" id="1.20.200.10">
    <property type="entry name" value="Fumarase/aspartase (Central domain)"/>
    <property type="match status" value="1"/>
</dbReference>
<dbReference type="CDD" id="cd01359">
    <property type="entry name" value="Argininosuccinate_lyase"/>
    <property type="match status" value="1"/>
</dbReference>
<evidence type="ECO:0000313" key="8">
    <source>
        <dbReference type="EMBL" id="EFL26369.1"/>
    </source>
</evidence>
<organism evidence="8 9">
    <name type="scientific">Streptomyces himastatinicus ATCC 53653</name>
    <dbReference type="NCBI Taxonomy" id="457427"/>
    <lineage>
        <taxon>Bacteria</taxon>
        <taxon>Bacillati</taxon>
        <taxon>Actinomycetota</taxon>
        <taxon>Actinomycetes</taxon>
        <taxon>Kitasatosporales</taxon>
        <taxon>Streptomycetaceae</taxon>
        <taxon>Streptomyces</taxon>
        <taxon>Streptomyces violaceusniger group</taxon>
    </lineage>
</organism>
<dbReference type="InterPro" id="IPR029419">
    <property type="entry name" value="Arg_succ_lyase_C"/>
</dbReference>
<gene>
    <name evidence="8" type="ORF">SSOG_06083</name>
</gene>
<sequence length="503" mass="53961">MRRVAMKPLLTDGRLGASPAAALVDHVNAVELDDEVAAAEHFAKIDLAHALMLTQQRVFAPEQGRPLVAALLRLLDGDAEKVLAGDAAVGTITLQLERHLEEECGPAGLDIQRARSRIDQKATGVRMADRAALLHVMRELLRLGEVLLDAGAAYDAVIAPGYTHLQHAQPTTLGHYFNAHYWTVSRNLARMAQLYERLNECPLGGAAHSGTDWPIDREATAAYLGFARPVRNARDAGLSALDAGAELAAVLGLTLSGVSRCASDLFYWSSSEVALVRLHPSLCGTSSMMPQKRNPIVLERIRGLAGDAAGWTASQLGVLHFATSTDADQGYVHNRMPGYCHETAGAIHLLAQSVATLEVDAERLRRSAERHWSTASALADDLVRVHGMSFRDAHETVARFVTAHEAAGATEGTIRPDLADGPLRDYTPDQLRHLLDVQSFVDGRHSAGGTSPARRAELATEAAGDIKAHQDTVVAFTAAAAAAEDRLVRDAVALLDAQPPHED</sequence>
<dbReference type="InterPro" id="IPR000362">
    <property type="entry name" value="Fumarate_lyase_fam"/>
</dbReference>
<dbReference type="Gene3D" id="1.10.40.30">
    <property type="entry name" value="Fumarase/aspartase (C-terminal domain)"/>
    <property type="match status" value="1"/>
</dbReference>
<dbReference type="InterPro" id="IPR024083">
    <property type="entry name" value="Fumarase/histidase_N"/>
</dbReference>
<dbReference type="PANTHER" id="PTHR43814">
    <property type="entry name" value="ARGININOSUCCINATE LYASE"/>
    <property type="match status" value="1"/>
</dbReference>
<dbReference type="AlphaFoldDB" id="D9WUI7"/>
<evidence type="ECO:0000313" key="9">
    <source>
        <dbReference type="Proteomes" id="UP000003963"/>
    </source>
</evidence>
<evidence type="ECO:0000256" key="3">
    <source>
        <dbReference type="ARBA" id="ARBA00022571"/>
    </source>
</evidence>
<dbReference type="SUPFAM" id="SSF48557">
    <property type="entry name" value="L-aspartase-like"/>
    <property type="match status" value="1"/>
</dbReference>
<comment type="pathway">
    <text evidence="1">Amino-acid biosynthesis; L-arginine biosynthesis; L-arginine from L-ornithine and carbamoyl phosphate: step 3/3.</text>
</comment>
<dbReference type="InterPro" id="IPR022761">
    <property type="entry name" value="Fumarate_lyase_N"/>
</dbReference>
<feature type="domain" description="Fumarate lyase N-terminal" evidence="6">
    <location>
        <begin position="68"/>
        <end position="310"/>
    </location>
</feature>
<dbReference type="EMBL" id="GG657754">
    <property type="protein sequence ID" value="EFL26369.1"/>
    <property type="molecule type" value="Genomic_DNA"/>
</dbReference>
<dbReference type="GO" id="GO:0004056">
    <property type="term" value="F:argininosuccinate lyase activity"/>
    <property type="evidence" value="ECO:0007669"/>
    <property type="project" value="UniProtKB-EC"/>
</dbReference>
<dbReference type="PRINTS" id="PR00149">
    <property type="entry name" value="FUMRATELYASE"/>
</dbReference>
<evidence type="ECO:0000256" key="2">
    <source>
        <dbReference type="ARBA" id="ARBA00012338"/>
    </source>
</evidence>
<keyword evidence="3" id="KW-0055">Arginine biosynthesis</keyword>
<dbReference type="EC" id="4.3.2.1" evidence="2"/>
<dbReference type="UniPathway" id="UPA00068">
    <property type="reaction ID" value="UER00114"/>
</dbReference>
<evidence type="ECO:0000256" key="4">
    <source>
        <dbReference type="ARBA" id="ARBA00022605"/>
    </source>
</evidence>
<dbReference type="PANTHER" id="PTHR43814:SF1">
    <property type="entry name" value="ARGININOSUCCINATE LYASE"/>
    <property type="match status" value="1"/>
</dbReference>
<protein>
    <recommendedName>
        <fullName evidence="2">argininosuccinate lyase</fullName>
        <ecNumber evidence="2">4.3.2.1</ecNumber>
    </recommendedName>
</protein>
<dbReference type="Gene3D" id="1.10.275.10">
    <property type="entry name" value="Fumarase/aspartase (N-terminal domain)"/>
    <property type="match status" value="1"/>
</dbReference>
<dbReference type="PRINTS" id="PR00145">
    <property type="entry name" value="ARGSUCLYASE"/>
</dbReference>
<accession>D9WUI7</accession>
<keyword evidence="4" id="KW-0028">Amino-acid biosynthesis</keyword>
<evidence type="ECO:0000259" key="7">
    <source>
        <dbReference type="Pfam" id="PF14698"/>
    </source>
</evidence>
<reference evidence="8 9" key="1">
    <citation type="submission" date="2009-02" db="EMBL/GenBank/DDBJ databases">
        <title>Annotation of Streptomyces hygroscopicus strain ATCC 53653.</title>
        <authorList>
            <consortium name="The Broad Institute Genome Sequencing Platform"/>
            <consortium name="Broad Institute Microbial Sequencing Center"/>
            <person name="Fischbach M."/>
            <person name="Godfrey P."/>
            <person name="Ward D."/>
            <person name="Young S."/>
            <person name="Zeng Q."/>
            <person name="Koehrsen M."/>
            <person name="Alvarado L."/>
            <person name="Berlin A.M."/>
            <person name="Bochicchio J."/>
            <person name="Borenstein D."/>
            <person name="Chapman S.B."/>
            <person name="Chen Z."/>
            <person name="Engels R."/>
            <person name="Freedman E."/>
            <person name="Gellesch M."/>
            <person name="Goldberg J."/>
            <person name="Griggs A."/>
            <person name="Gujja S."/>
            <person name="Heilman E.R."/>
            <person name="Heiman D.I."/>
            <person name="Hepburn T.A."/>
            <person name="Howarth C."/>
            <person name="Jen D."/>
            <person name="Larson L."/>
            <person name="Lewis B."/>
            <person name="Mehta T."/>
            <person name="Park D."/>
            <person name="Pearson M."/>
            <person name="Richards J."/>
            <person name="Roberts A."/>
            <person name="Saif S."/>
            <person name="Shea T.D."/>
            <person name="Shenoy N."/>
            <person name="Sisk P."/>
            <person name="Stolte C."/>
            <person name="Sykes S.N."/>
            <person name="Thomson T."/>
            <person name="Walk T."/>
            <person name="White J."/>
            <person name="Yandava C."/>
            <person name="Straight P."/>
            <person name="Clardy J."/>
            <person name="Hung D."/>
            <person name="Kolter R."/>
            <person name="Mekalanos J."/>
            <person name="Walker S."/>
            <person name="Walsh C.T."/>
            <person name="Wieland-Brown L.C."/>
            <person name="Haas B."/>
            <person name="Nusbaum C."/>
            <person name="Birren B."/>
        </authorList>
    </citation>
    <scope>NUCLEOTIDE SEQUENCE [LARGE SCALE GENOMIC DNA]</scope>
    <source>
        <strain evidence="8 9">ATCC 53653</strain>
    </source>
</reference>
<evidence type="ECO:0000256" key="1">
    <source>
        <dbReference type="ARBA" id="ARBA00004941"/>
    </source>
</evidence>
<dbReference type="STRING" id="457427.SSOG_06083"/>
<evidence type="ECO:0000256" key="5">
    <source>
        <dbReference type="ARBA" id="ARBA00023239"/>
    </source>
</evidence>
<dbReference type="Pfam" id="PF14698">
    <property type="entry name" value="ASL_C2"/>
    <property type="match status" value="1"/>
</dbReference>
<proteinExistence type="predicted"/>
<keyword evidence="9" id="KW-1185">Reference proteome</keyword>